<gene>
    <name evidence="3" type="ORF">C5167_022093</name>
</gene>
<dbReference type="Pfam" id="PF00071">
    <property type="entry name" value="Ras"/>
    <property type="match status" value="1"/>
</dbReference>
<dbReference type="SUPFAM" id="SSF52540">
    <property type="entry name" value="P-loop containing nucleoside triphosphate hydrolases"/>
    <property type="match status" value="1"/>
</dbReference>
<proteinExistence type="predicted"/>
<dbReference type="GO" id="GO:0005525">
    <property type="term" value="F:GTP binding"/>
    <property type="evidence" value="ECO:0007669"/>
    <property type="project" value="InterPro"/>
</dbReference>
<dbReference type="PROSITE" id="PS51419">
    <property type="entry name" value="RAB"/>
    <property type="match status" value="1"/>
</dbReference>
<dbReference type="PANTHER" id="PTHR45089:SF24">
    <property type="entry name" value="DNAJ HEAT SHOCK N-TERMINAL DOMAIN-CONTAINING PROTEIN"/>
    <property type="match status" value="1"/>
</dbReference>
<dbReference type="Gramene" id="RZC60316">
    <property type="protein sequence ID" value="RZC60316"/>
    <property type="gene ID" value="C5167_022093"/>
</dbReference>
<dbReference type="InterPro" id="IPR001806">
    <property type="entry name" value="Small_GTPase"/>
</dbReference>
<feature type="domain" description="DUF3444" evidence="2">
    <location>
        <begin position="355"/>
        <end position="569"/>
    </location>
</feature>
<dbReference type="AlphaFoldDB" id="A0A4Y7JID8"/>
<dbReference type="SMART" id="SM00173">
    <property type="entry name" value="RAS"/>
    <property type="match status" value="1"/>
</dbReference>
<dbReference type="Proteomes" id="UP000316621">
    <property type="component" value="Chromosome 5"/>
</dbReference>
<sequence length="904" mass="102307">MATPPARARADYDYLIKLLLIGDSASVSNYKYGTLLDRNGSELSQQLTTVEPWAFCWCMMLPMNHPLIPSTCGPWDLVCRLYFLSLLSVSAMLIVTLTDIRNWIRNIEQHASDNVNKVLVGNKADMDESKRAVPTAKGQALADEYGIKFFETSAKTNLNVEQVFFSIARDIKERLTETDTRPEPSTVRINPTDQPETAPKSACCADACQSPVVKKKTTLLPTAKGTERRLAYRERQRSSEILHFYSLQPSRRKETKQGFTAMNLLHQIKQETQVELETPPGFKTRLFGLKNCQSYAGLQENIVVQPKLEKGVKLDLGKVDRNETTGCSEENINEAVTKPNGNGQDFGARAKTNTTIYEYPDPEFFDFEMDKREECFAVGQLWSVYDDFDGMPRLYARIDKVGLFVYSQTQKASLPSFKVYITWLDASPDCVDDIVWNKKGLPIACGKFKHGAAGTLDDIGVFSHQVVWRKGNTSKTCIIYPRKGETWALFKNWNINWSSDPNNHRNFDYEYVEVLSDYNEQSGIHVAYLVKNKGFVSLFKPSGVASFYIPPSELLRFSHKVPSFETSGMERDDVPEGYYELDPASLPANHVGVSDSLTVKSQAEKMTGVPKKRKQPDKNTLGGGNARSGTWLTTKCNMKKLREQKLGNCVEQSLSRSDGVKHKTGSLVPQIPFSHSLMDDWEVPDTEFYYFDIDKSHDRFQAGQIWALYCELDGLPKYYAQITKVELLPEFKLNVRWLEACTPPMGVLQWHDKKIPICTGVFSSGETAEFDDTASFSHLSVGAVCEKENKYEIYPREGEVWAIYKKFSLKWSSDDLQTCQYDIGEVVERKGATIKVLVLEKVSGFETVFKGKPGCELVLEIPDSQLLRFSHQIPAFQLTDERDGKLQGCWELDPKAMPVCLFHL</sequence>
<evidence type="ECO:0000259" key="2">
    <source>
        <dbReference type="Pfam" id="PF11926"/>
    </source>
</evidence>
<dbReference type="Gene3D" id="3.40.50.300">
    <property type="entry name" value="P-loop containing nucleotide triphosphate hydrolases"/>
    <property type="match status" value="1"/>
</dbReference>
<dbReference type="InterPro" id="IPR027417">
    <property type="entry name" value="P-loop_NTPase"/>
</dbReference>
<protein>
    <recommendedName>
        <fullName evidence="2">DUF3444 domain-containing protein</fullName>
    </recommendedName>
</protein>
<dbReference type="InterPro" id="IPR024593">
    <property type="entry name" value="DUF3444"/>
</dbReference>
<organism evidence="3 4">
    <name type="scientific">Papaver somniferum</name>
    <name type="common">Opium poppy</name>
    <dbReference type="NCBI Taxonomy" id="3469"/>
    <lineage>
        <taxon>Eukaryota</taxon>
        <taxon>Viridiplantae</taxon>
        <taxon>Streptophyta</taxon>
        <taxon>Embryophyta</taxon>
        <taxon>Tracheophyta</taxon>
        <taxon>Spermatophyta</taxon>
        <taxon>Magnoliopsida</taxon>
        <taxon>Ranunculales</taxon>
        <taxon>Papaveraceae</taxon>
        <taxon>Papaveroideae</taxon>
        <taxon>Papaver</taxon>
    </lineage>
</organism>
<dbReference type="Pfam" id="PF11926">
    <property type="entry name" value="DUF3444"/>
    <property type="match status" value="2"/>
</dbReference>
<feature type="domain" description="DUF3444" evidence="2">
    <location>
        <begin position="681"/>
        <end position="881"/>
    </location>
</feature>
<reference evidence="3 4" key="1">
    <citation type="journal article" date="2018" name="Science">
        <title>The opium poppy genome and morphinan production.</title>
        <authorList>
            <person name="Guo L."/>
            <person name="Winzer T."/>
            <person name="Yang X."/>
            <person name="Li Y."/>
            <person name="Ning Z."/>
            <person name="He Z."/>
            <person name="Teodor R."/>
            <person name="Lu Y."/>
            <person name="Bowser T.A."/>
            <person name="Graham I.A."/>
            <person name="Ye K."/>
        </authorList>
    </citation>
    <scope>NUCLEOTIDE SEQUENCE [LARGE SCALE GENOMIC DNA]</scope>
    <source>
        <strain evidence="4">cv. HN1</strain>
        <tissue evidence="3">Leaves</tissue>
    </source>
</reference>
<dbReference type="SMART" id="SM00175">
    <property type="entry name" value="RAB"/>
    <property type="match status" value="1"/>
</dbReference>
<feature type="region of interest" description="Disordered" evidence="1">
    <location>
        <begin position="176"/>
        <end position="199"/>
    </location>
</feature>
<evidence type="ECO:0000313" key="3">
    <source>
        <dbReference type="EMBL" id="RZC60316.1"/>
    </source>
</evidence>
<evidence type="ECO:0000313" key="4">
    <source>
        <dbReference type="Proteomes" id="UP000316621"/>
    </source>
</evidence>
<dbReference type="EMBL" id="CM010719">
    <property type="protein sequence ID" value="RZC60316.1"/>
    <property type="molecule type" value="Genomic_DNA"/>
</dbReference>
<dbReference type="PANTHER" id="PTHR45089">
    <property type="entry name" value="DNAJ HEAT SHOCK AMINO-TERMINAL DOMAIN PROTEIN-RELATED"/>
    <property type="match status" value="1"/>
</dbReference>
<feature type="region of interest" description="Disordered" evidence="1">
    <location>
        <begin position="603"/>
        <end position="626"/>
    </location>
</feature>
<evidence type="ECO:0000256" key="1">
    <source>
        <dbReference type="SAM" id="MobiDB-lite"/>
    </source>
</evidence>
<name>A0A4Y7JID8_PAPSO</name>
<accession>A0A4Y7JID8</accession>
<keyword evidence="4" id="KW-1185">Reference proteome</keyword>
<dbReference type="GO" id="GO:0003924">
    <property type="term" value="F:GTPase activity"/>
    <property type="evidence" value="ECO:0007669"/>
    <property type="project" value="InterPro"/>
</dbReference>
<dbReference type="PROSITE" id="PS51421">
    <property type="entry name" value="RAS"/>
    <property type="match status" value="1"/>
</dbReference>
<dbReference type="PRINTS" id="PR00449">
    <property type="entry name" value="RASTRNSFRMNG"/>
</dbReference>